<reference evidence="3" key="1">
    <citation type="submission" date="2022-11" db="UniProtKB">
        <authorList>
            <consortium name="WormBaseParasite"/>
        </authorList>
    </citation>
    <scope>IDENTIFICATION</scope>
</reference>
<dbReference type="WBParaSite" id="Gr19_v10_g1050.t1">
    <property type="protein sequence ID" value="Gr19_v10_g1050.t1"/>
    <property type="gene ID" value="Gr19_v10_g1050"/>
</dbReference>
<name>A0A914GT40_GLORO</name>
<evidence type="ECO:0000256" key="1">
    <source>
        <dbReference type="SAM" id="SignalP"/>
    </source>
</evidence>
<protein>
    <submittedName>
        <fullName evidence="3">Apolipophorin-III</fullName>
    </submittedName>
</protein>
<proteinExistence type="predicted"/>
<organism evidence="2 3">
    <name type="scientific">Globodera rostochiensis</name>
    <name type="common">Golden nematode worm</name>
    <name type="synonym">Heterodera rostochiensis</name>
    <dbReference type="NCBI Taxonomy" id="31243"/>
    <lineage>
        <taxon>Eukaryota</taxon>
        <taxon>Metazoa</taxon>
        <taxon>Ecdysozoa</taxon>
        <taxon>Nematoda</taxon>
        <taxon>Chromadorea</taxon>
        <taxon>Rhabditida</taxon>
        <taxon>Tylenchina</taxon>
        <taxon>Tylenchomorpha</taxon>
        <taxon>Tylenchoidea</taxon>
        <taxon>Heteroderidae</taxon>
        <taxon>Heteroderinae</taxon>
        <taxon>Globodera</taxon>
    </lineage>
</organism>
<keyword evidence="2" id="KW-1185">Reference proteome</keyword>
<keyword evidence="1" id="KW-0732">Signal</keyword>
<sequence>MLPIILIIATICFGTLTNATPRPSETAAVDASETKANVSAVITEVAENVNKAVEDLSVKQAKALKNVAEANAEKTPEQQEKALKDMAGGNEQLKTAVSKLLEAKEKTDTVLDAQVKNQTETMSDESKKASEQLMGVLHDKKSTTEEKVKQVEELTDKMPEATKNELNLNNTADVVSFVKSYANIGAPVANAGEA</sequence>
<dbReference type="Proteomes" id="UP000887572">
    <property type="component" value="Unplaced"/>
</dbReference>
<feature type="chain" id="PRO_5037424716" evidence="1">
    <location>
        <begin position="20"/>
        <end position="194"/>
    </location>
</feature>
<feature type="signal peptide" evidence="1">
    <location>
        <begin position="1"/>
        <end position="19"/>
    </location>
</feature>
<dbReference type="AlphaFoldDB" id="A0A914GT40"/>
<evidence type="ECO:0000313" key="2">
    <source>
        <dbReference type="Proteomes" id="UP000887572"/>
    </source>
</evidence>
<accession>A0A914GT40</accession>
<evidence type="ECO:0000313" key="3">
    <source>
        <dbReference type="WBParaSite" id="Gr19_v10_g1050.t1"/>
    </source>
</evidence>